<feature type="signal peptide" evidence="1">
    <location>
        <begin position="1"/>
        <end position="19"/>
    </location>
</feature>
<gene>
    <name evidence="2" type="ORF">A4H97_24720</name>
</gene>
<protein>
    <recommendedName>
        <fullName evidence="4">NIPSNAP family containing protein</fullName>
    </recommendedName>
</protein>
<name>A0A1V9F2G6_9BACT</name>
<dbReference type="AlphaFoldDB" id="A0A1V9F2G6"/>
<keyword evidence="1" id="KW-0732">Signal</keyword>
<sequence length="239" mass="27436">MRKLFLCWLLLPLIGISQTKTVVSTFRAFPKPEKVAEFEKALLAHAQKFHTGDWKWRAYEVISGPDAGAYHVTEGPNSWAQLDDRKDISKEHTADWNTNVSPLTTTQGSQGFAVYREDLSSVPLTEFSEKMAITHVFPKQGYGDTIAALIKKVKVVWQKSNEPVAVYQASGSGPTQYILVFRYKTGWKERDPAFRKPFMERYKAEYNESGYNDYMAVIQQYVERSWSEMLVFRPDLSSK</sequence>
<comment type="caution">
    <text evidence="2">The sequence shown here is derived from an EMBL/GenBank/DDBJ whole genome shotgun (WGS) entry which is preliminary data.</text>
</comment>
<evidence type="ECO:0000313" key="2">
    <source>
        <dbReference type="EMBL" id="OQP52534.1"/>
    </source>
</evidence>
<reference evidence="3" key="1">
    <citation type="submission" date="2016-04" db="EMBL/GenBank/DDBJ databases">
        <authorList>
            <person name="Chen L."/>
            <person name="Zhuang W."/>
            <person name="Wang G."/>
        </authorList>
    </citation>
    <scope>NUCLEOTIDE SEQUENCE [LARGE SCALE GENOMIC DNA]</scope>
    <source>
        <strain evidence="3">17621</strain>
    </source>
</reference>
<proteinExistence type="predicted"/>
<organism evidence="2 3">
    <name type="scientific">Niastella yeongjuensis</name>
    <dbReference type="NCBI Taxonomy" id="354355"/>
    <lineage>
        <taxon>Bacteria</taxon>
        <taxon>Pseudomonadati</taxon>
        <taxon>Bacteroidota</taxon>
        <taxon>Chitinophagia</taxon>
        <taxon>Chitinophagales</taxon>
        <taxon>Chitinophagaceae</taxon>
        <taxon>Niastella</taxon>
    </lineage>
</organism>
<evidence type="ECO:0000256" key="1">
    <source>
        <dbReference type="SAM" id="SignalP"/>
    </source>
</evidence>
<dbReference type="STRING" id="354355.SAMN05660816_05407"/>
<evidence type="ECO:0008006" key="4">
    <source>
        <dbReference type="Google" id="ProtNLM"/>
    </source>
</evidence>
<dbReference type="RefSeq" id="WP_081198009.1">
    <property type="nucleotide sequence ID" value="NZ_FOCZ01000012.1"/>
</dbReference>
<dbReference type="EMBL" id="LVXG01000008">
    <property type="protein sequence ID" value="OQP52534.1"/>
    <property type="molecule type" value="Genomic_DNA"/>
</dbReference>
<dbReference type="OrthoDB" id="659133at2"/>
<feature type="chain" id="PRO_5010746250" description="NIPSNAP family containing protein" evidence="1">
    <location>
        <begin position="20"/>
        <end position="239"/>
    </location>
</feature>
<dbReference type="Proteomes" id="UP000192610">
    <property type="component" value="Unassembled WGS sequence"/>
</dbReference>
<accession>A0A1V9F2G6</accession>
<evidence type="ECO:0000313" key="3">
    <source>
        <dbReference type="Proteomes" id="UP000192610"/>
    </source>
</evidence>
<keyword evidence="3" id="KW-1185">Reference proteome</keyword>